<sequence length="137" mass="15068">MGSVQNSVDFGHQFHPDRVRKKQVSSECSMAILQDSCEGSTALLKGSPCPVVDLQKGVLPGRPPDKFPRGSATPQLTTQQGSLWLTSRQGSQWVRRLSMLPASKAVISATAGLQGFFFRFFRRRPARFLHLHCGPSS</sequence>
<accession>A0ABU7F8C9</accession>
<evidence type="ECO:0000313" key="2">
    <source>
        <dbReference type="Proteomes" id="UP001352852"/>
    </source>
</evidence>
<gene>
    <name evidence="1" type="ORF">CHARACLAT_032963</name>
</gene>
<name>A0ABU7F8C9_9TELE</name>
<protein>
    <submittedName>
        <fullName evidence="1">Uncharacterized protein</fullName>
    </submittedName>
</protein>
<proteinExistence type="predicted"/>
<comment type="caution">
    <text evidence="1">The sequence shown here is derived from an EMBL/GenBank/DDBJ whole genome shotgun (WGS) entry which is preliminary data.</text>
</comment>
<dbReference type="EMBL" id="JAHUTJ010080128">
    <property type="protein sequence ID" value="MED6295549.1"/>
    <property type="molecule type" value="Genomic_DNA"/>
</dbReference>
<reference evidence="1 2" key="1">
    <citation type="submission" date="2021-06" db="EMBL/GenBank/DDBJ databases">
        <authorList>
            <person name="Palmer J.M."/>
        </authorList>
    </citation>
    <scope>NUCLEOTIDE SEQUENCE [LARGE SCALE GENOMIC DNA]</scope>
    <source>
        <strain evidence="1 2">CL_MEX2019</strain>
        <tissue evidence="1">Muscle</tissue>
    </source>
</reference>
<organism evidence="1 2">
    <name type="scientific">Characodon lateralis</name>
    <dbReference type="NCBI Taxonomy" id="208331"/>
    <lineage>
        <taxon>Eukaryota</taxon>
        <taxon>Metazoa</taxon>
        <taxon>Chordata</taxon>
        <taxon>Craniata</taxon>
        <taxon>Vertebrata</taxon>
        <taxon>Euteleostomi</taxon>
        <taxon>Actinopterygii</taxon>
        <taxon>Neopterygii</taxon>
        <taxon>Teleostei</taxon>
        <taxon>Neoteleostei</taxon>
        <taxon>Acanthomorphata</taxon>
        <taxon>Ovalentaria</taxon>
        <taxon>Atherinomorphae</taxon>
        <taxon>Cyprinodontiformes</taxon>
        <taxon>Goodeidae</taxon>
        <taxon>Characodon</taxon>
    </lineage>
</organism>
<evidence type="ECO:0000313" key="1">
    <source>
        <dbReference type="EMBL" id="MED6295549.1"/>
    </source>
</evidence>
<dbReference type="Proteomes" id="UP001352852">
    <property type="component" value="Unassembled WGS sequence"/>
</dbReference>
<keyword evidence="2" id="KW-1185">Reference proteome</keyword>